<proteinExistence type="predicted"/>
<reference evidence="1" key="1">
    <citation type="submission" date="2022-03" db="EMBL/GenBank/DDBJ databases">
        <authorList>
            <person name="Alioto T."/>
            <person name="Alioto T."/>
            <person name="Gomez Garrido J."/>
        </authorList>
    </citation>
    <scope>NUCLEOTIDE SEQUENCE</scope>
</reference>
<dbReference type="Proteomes" id="UP001295444">
    <property type="component" value="Chromosome 07"/>
</dbReference>
<keyword evidence="2" id="KW-1185">Reference proteome</keyword>
<name>A0AAD1WGY4_PELCU</name>
<gene>
    <name evidence="1" type="ORF">PECUL_23A037943</name>
</gene>
<dbReference type="AlphaFoldDB" id="A0AAD1WGY4"/>
<sequence>MEKSTNHNISQLQYSVIKLLPLPLSLLLASQCRKGFFKPCRFQSAGRGPFSASLQPRTPFPRAAAAISRHYLPPAYQRRLFFDADLSRPFYGGDLAAAILSLSSNGQRLLHCGVQIFTIILVDTDLINSLWKALPTQDHFITIWVNPFP</sequence>
<evidence type="ECO:0000313" key="2">
    <source>
        <dbReference type="Proteomes" id="UP001295444"/>
    </source>
</evidence>
<accession>A0AAD1WGY4</accession>
<organism evidence="1 2">
    <name type="scientific">Pelobates cultripes</name>
    <name type="common">Western spadefoot toad</name>
    <dbReference type="NCBI Taxonomy" id="61616"/>
    <lineage>
        <taxon>Eukaryota</taxon>
        <taxon>Metazoa</taxon>
        <taxon>Chordata</taxon>
        <taxon>Craniata</taxon>
        <taxon>Vertebrata</taxon>
        <taxon>Euteleostomi</taxon>
        <taxon>Amphibia</taxon>
        <taxon>Batrachia</taxon>
        <taxon>Anura</taxon>
        <taxon>Pelobatoidea</taxon>
        <taxon>Pelobatidae</taxon>
        <taxon>Pelobates</taxon>
    </lineage>
</organism>
<evidence type="ECO:0000313" key="1">
    <source>
        <dbReference type="EMBL" id="CAH2305844.1"/>
    </source>
</evidence>
<dbReference type="EMBL" id="OW240918">
    <property type="protein sequence ID" value="CAH2305844.1"/>
    <property type="molecule type" value="Genomic_DNA"/>
</dbReference>
<protein>
    <submittedName>
        <fullName evidence="1">Uncharacterized protein</fullName>
    </submittedName>
</protein>